<evidence type="ECO:0000256" key="2">
    <source>
        <dbReference type="SAM" id="MobiDB-lite"/>
    </source>
</evidence>
<dbReference type="OrthoDB" id="3793406at2759"/>
<proteinExistence type="predicted"/>
<keyword evidence="1" id="KW-0863">Zinc-finger</keyword>
<keyword evidence="1" id="KW-0862">Zinc</keyword>
<accession>A0A6A5RPW0</accession>
<sequence>MADKESRQCPHFNISDGVCGCPEFWRPAQLSQHDQSFSTLQDASSACYSKSAPNRQVSSSVNSIPLPDRNNIQQVTPAPPGPPKETCFFWYHGSCRRGDDCERPHEAHSTWPIPPPPGFRHYQPCTLPLCPLRSDLASSGMPQEYQRRRRTIDGQMDGAAFSRATTAGESSSDSDSNSNTETDMSEIVKDMYATSADRDILGPSIQDSSSFQGSANKGYVEGATWPGEVNAEDLGRNGPDESDYADLSQLLSPSLPSTPLVKEETLLSISHSGTLSKRRHPPTTKSPRSKSKRVKLEEASATELDKVISLFERPRTMSQWDIKPPSSSLHGQNTEPAASYLAALHGFPKQSLQPVASNNGFASFVSSPFNPPEGHCSMGTLPPICFFYYHKGRYTPKNGRKSDYLHDKSTPQQTVSLTHGIDNHDPSCALPPCPVHLRRISQVKQEQDAFIAGTQDKKTYQLSTPPRMETSPFFEISNSSPRDPTMSVQGRPPGVMIGRPLPQLTG</sequence>
<dbReference type="RefSeq" id="XP_033449446.1">
    <property type="nucleotide sequence ID" value="XM_033594639.1"/>
</dbReference>
<dbReference type="Proteomes" id="UP000800082">
    <property type="component" value="Unassembled WGS sequence"/>
</dbReference>
<dbReference type="InterPro" id="IPR000571">
    <property type="entry name" value="Znf_CCCH"/>
</dbReference>
<protein>
    <recommendedName>
        <fullName evidence="3">C3H1-type domain-containing protein</fullName>
    </recommendedName>
</protein>
<dbReference type="GeneID" id="54352307"/>
<evidence type="ECO:0000256" key="1">
    <source>
        <dbReference type="PROSITE-ProRule" id="PRU00723"/>
    </source>
</evidence>
<feature type="region of interest" description="Disordered" evidence="2">
    <location>
        <begin position="51"/>
        <end position="80"/>
    </location>
</feature>
<dbReference type="GO" id="GO:0008270">
    <property type="term" value="F:zinc ion binding"/>
    <property type="evidence" value="ECO:0007669"/>
    <property type="project" value="UniProtKB-KW"/>
</dbReference>
<feature type="region of interest" description="Disordered" evidence="2">
    <location>
        <begin position="161"/>
        <end position="182"/>
    </location>
</feature>
<keyword evidence="1" id="KW-0479">Metal-binding</keyword>
<evidence type="ECO:0000259" key="3">
    <source>
        <dbReference type="PROSITE" id="PS50103"/>
    </source>
</evidence>
<evidence type="ECO:0000313" key="5">
    <source>
        <dbReference type="Proteomes" id="UP000800082"/>
    </source>
</evidence>
<reference evidence="4" key="1">
    <citation type="journal article" date="2020" name="Stud. Mycol.">
        <title>101 Dothideomycetes genomes: a test case for predicting lifestyles and emergence of pathogens.</title>
        <authorList>
            <person name="Haridas S."/>
            <person name="Albert R."/>
            <person name="Binder M."/>
            <person name="Bloem J."/>
            <person name="Labutti K."/>
            <person name="Salamov A."/>
            <person name="Andreopoulos B."/>
            <person name="Baker S."/>
            <person name="Barry K."/>
            <person name="Bills G."/>
            <person name="Bluhm B."/>
            <person name="Cannon C."/>
            <person name="Castanera R."/>
            <person name="Culley D."/>
            <person name="Daum C."/>
            <person name="Ezra D."/>
            <person name="Gonzalez J."/>
            <person name="Henrissat B."/>
            <person name="Kuo A."/>
            <person name="Liang C."/>
            <person name="Lipzen A."/>
            <person name="Lutzoni F."/>
            <person name="Magnuson J."/>
            <person name="Mondo S."/>
            <person name="Nolan M."/>
            <person name="Ohm R."/>
            <person name="Pangilinan J."/>
            <person name="Park H.-J."/>
            <person name="Ramirez L."/>
            <person name="Alfaro M."/>
            <person name="Sun H."/>
            <person name="Tritt A."/>
            <person name="Yoshinaga Y."/>
            <person name="Zwiers L.-H."/>
            <person name="Turgeon B."/>
            <person name="Goodwin S."/>
            <person name="Spatafora J."/>
            <person name="Crous P."/>
            <person name="Grigoriev I."/>
        </authorList>
    </citation>
    <scope>NUCLEOTIDE SEQUENCE</scope>
    <source>
        <strain evidence="4">CBS 183.55</strain>
    </source>
</reference>
<feature type="compositionally biased region" description="Basic residues" evidence="2">
    <location>
        <begin position="276"/>
        <end position="293"/>
    </location>
</feature>
<gene>
    <name evidence="4" type="ORF">M421DRAFT_4368</name>
</gene>
<dbReference type="EMBL" id="ML978966">
    <property type="protein sequence ID" value="KAF1929198.1"/>
    <property type="molecule type" value="Genomic_DNA"/>
</dbReference>
<feature type="region of interest" description="Disordered" evidence="2">
    <location>
        <begin position="269"/>
        <end position="298"/>
    </location>
</feature>
<dbReference type="PROSITE" id="PS50103">
    <property type="entry name" value="ZF_C3H1"/>
    <property type="match status" value="1"/>
</dbReference>
<feature type="domain" description="C3H1-type" evidence="3">
    <location>
        <begin position="81"/>
        <end position="108"/>
    </location>
</feature>
<feature type="region of interest" description="Disordered" evidence="2">
    <location>
        <begin position="477"/>
        <end position="506"/>
    </location>
</feature>
<feature type="compositionally biased region" description="Polar residues" evidence="2">
    <location>
        <begin position="51"/>
        <end position="63"/>
    </location>
</feature>
<name>A0A6A5RPW0_9PLEO</name>
<evidence type="ECO:0000313" key="4">
    <source>
        <dbReference type="EMBL" id="KAF1929198.1"/>
    </source>
</evidence>
<feature type="compositionally biased region" description="Low complexity" evidence="2">
    <location>
        <begin position="169"/>
        <end position="182"/>
    </location>
</feature>
<organism evidence="4 5">
    <name type="scientific">Didymella exigua CBS 183.55</name>
    <dbReference type="NCBI Taxonomy" id="1150837"/>
    <lineage>
        <taxon>Eukaryota</taxon>
        <taxon>Fungi</taxon>
        <taxon>Dikarya</taxon>
        <taxon>Ascomycota</taxon>
        <taxon>Pezizomycotina</taxon>
        <taxon>Dothideomycetes</taxon>
        <taxon>Pleosporomycetidae</taxon>
        <taxon>Pleosporales</taxon>
        <taxon>Pleosporineae</taxon>
        <taxon>Didymellaceae</taxon>
        <taxon>Didymella</taxon>
    </lineage>
</organism>
<feature type="compositionally biased region" description="Polar residues" evidence="2">
    <location>
        <begin position="477"/>
        <end position="488"/>
    </location>
</feature>
<feature type="zinc finger region" description="C3H1-type" evidence="1">
    <location>
        <begin position="81"/>
        <end position="108"/>
    </location>
</feature>
<dbReference type="AlphaFoldDB" id="A0A6A5RPW0"/>
<keyword evidence="5" id="KW-1185">Reference proteome</keyword>